<evidence type="ECO:0000313" key="4">
    <source>
        <dbReference type="Proteomes" id="UP000620075"/>
    </source>
</evidence>
<dbReference type="GO" id="GO:0004833">
    <property type="term" value="F:L-tryptophan 2,3-dioxygenase activity"/>
    <property type="evidence" value="ECO:0007669"/>
    <property type="project" value="UniProtKB-UniRule"/>
</dbReference>
<keyword evidence="1" id="KW-0408">Iron</keyword>
<accession>A0A934N7B0</accession>
<comment type="caution">
    <text evidence="1">Lacks conserved residue(s) required for the propagation of feature annotation.</text>
</comment>
<keyword evidence="1" id="KW-0823">Tryptophan catabolism</keyword>
<protein>
    <recommendedName>
        <fullName evidence="1">Tryptophan 2,3-dioxygenase</fullName>
        <shortName evidence="1">TDO</shortName>
        <ecNumber evidence="1">1.13.11.11</ecNumber>
    </recommendedName>
    <alternativeName>
        <fullName evidence="1">Tryptamin 2,3-dioxygenase</fullName>
    </alternativeName>
    <alternativeName>
        <fullName evidence="1">Tryptophan oxygenase</fullName>
        <shortName evidence="1">TO</shortName>
        <shortName evidence="1">TRPO</shortName>
    </alternativeName>
    <alternativeName>
        <fullName evidence="1">Tryptophan pyrrolase</fullName>
    </alternativeName>
    <alternativeName>
        <fullName evidence="1">Tryptophanase</fullName>
    </alternativeName>
</protein>
<name>A0A934N7B0_9BACT</name>
<feature type="region of interest" description="Disordered" evidence="2">
    <location>
        <begin position="1"/>
        <end position="21"/>
    </location>
</feature>
<dbReference type="Pfam" id="PF03301">
    <property type="entry name" value="Trp_dioxygenase"/>
    <property type="match status" value="2"/>
</dbReference>
<feature type="binding site" evidence="1">
    <location>
        <position position="231"/>
    </location>
    <ligand>
        <name>substrate</name>
    </ligand>
</feature>
<dbReference type="PANTHER" id="PTHR10138:SF0">
    <property type="entry name" value="TRYPTOPHAN 2,3-DIOXYGENASE"/>
    <property type="match status" value="1"/>
</dbReference>
<comment type="subunit">
    <text evidence="1">Homotetramer.</text>
</comment>
<dbReference type="GO" id="GO:0020037">
    <property type="term" value="F:heme binding"/>
    <property type="evidence" value="ECO:0007669"/>
    <property type="project" value="UniProtKB-UniRule"/>
</dbReference>
<evidence type="ECO:0000256" key="2">
    <source>
        <dbReference type="SAM" id="MobiDB-lite"/>
    </source>
</evidence>
<dbReference type="EC" id="1.13.11.11" evidence="1"/>
<proteinExistence type="inferred from homology"/>
<evidence type="ECO:0000256" key="1">
    <source>
        <dbReference type="HAMAP-Rule" id="MF_01972"/>
    </source>
</evidence>
<keyword evidence="1" id="KW-0349">Heme</keyword>
<organism evidence="3 4">
    <name type="scientific">Candidatus Dormiibacter inghamiae</name>
    <dbReference type="NCBI Taxonomy" id="3127013"/>
    <lineage>
        <taxon>Bacteria</taxon>
        <taxon>Bacillati</taxon>
        <taxon>Candidatus Dormiibacterota</taxon>
        <taxon>Candidatus Dormibacteria</taxon>
        <taxon>Candidatus Dormibacterales</taxon>
        <taxon>Candidatus Dormibacteraceae</taxon>
        <taxon>Candidatus Dormiibacter</taxon>
    </lineage>
</organism>
<feature type="binding site" evidence="1">
    <location>
        <begin position="52"/>
        <end position="56"/>
    </location>
    <ligand>
        <name>substrate</name>
    </ligand>
</feature>
<dbReference type="GO" id="GO:0019442">
    <property type="term" value="P:L-tryptophan catabolic process to acetyl-CoA"/>
    <property type="evidence" value="ECO:0007669"/>
    <property type="project" value="TreeGrafter"/>
</dbReference>
<gene>
    <name evidence="1" type="primary">kynA</name>
    <name evidence="3" type="ORF">JF888_09675</name>
</gene>
<sequence length="259" mass="29400">MSGLPPERRAARGGGPSFGEEDRRLSYGSYLKIAELLQLQQPLTDAHDELLFITIHQAYELWFKLVLFELESAREAMQAGDCPTSQWRLKRVTVIESLLIHQVDVLDTMAPQDFLQFRHRLAPASGFQSVQFREIEFLSGLKDPAYLRRLETDSGERARLERRLAEPSLADAFAALLEASGSSIESLFNDPGRRDLFQLSESLLEHDQAFSLWRARHVQMVERQIGSKTGTGGSTGSSYLRSRLDKRFFPELWAARSSL</sequence>
<dbReference type="AlphaFoldDB" id="A0A934N7B0"/>
<dbReference type="GO" id="GO:0019441">
    <property type="term" value="P:L-tryptophan catabolic process to kynurenine"/>
    <property type="evidence" value="ECO:0007669"/>
    <property type="project" value="UniProtKB-UniRule"/>
</dbReference>
<comment type="cofactor">
    <cofactor evidence="1">
        <name>heme</name>
        <dbReference type="ChEBI" id="CHEBI:30413"/>
    </cofactor>
    <text evidence="1">Binds 1 heme group per subunit.</text>
</comment>
<dbReference type="PANTHER" id="PTHR10138">
    <property type="entry name" value="TRYPTOPHAN 2,3-DIOXYGENASE"/>
    <property type="match status" value="1"/>
</dbReference>
<comment type="similarity">
    <text evidence="1">Belongs to the tryptophan 2,3-dioxygenase family.</text>
</comment>
<comment type="catalytic activity">
    <reaction evidence="1">
        <text>L-tryptophan + O2 = N-formyl-L-kynurenine</text>
        <dbReference type="Rhea" id="RHEA:24536"/>
        <dbReference type="ChEBI" id="CHEBI:15379"/>
        <dbReference type="ChEBI" id="CHEBI:57912"/>
        <dbReference type="ChEBI" id="CHEBI:58629"/>
        <dbReference type="EC" id="1.13.11.11"/>
    </reaction>
</comment>
<dbReference type="Gene3D" id="1.20.58.480">
    <property type="match status" value="1"/>
</dbReference>
<dbReference type="GO" id="GO:0046872">
    <property type="term" value="F:metal ion binding"/>
    <property type="evidence" value="ECO:0007669"/>
    <property type="project" value="UniProtKB-KW"/>
</dbReference>
<dbReference type="HAMAP" id="MF_01972">
    <property type="entry name" value="T23O"/>
    <property type="match status" value="1"/>
</dbReference>
<keyword evidence="1" id="KW-0479">Metal-binding</keyword>
<keyword evidence="1" id="KW-0223">Dioxygenase</keyword>
<dbReference type="EMBL" id="JAEKNQ010000036">
    <property type="protein sequence ID" value="MBJ7603440.1"/>
    <property type="molecule type" value="Genomic_DNA"/>
</dbReference>
<dbReference type="Proteomes" id="UP000620075">
    <property type="component" value="Unassembled WGS sequence"/>
</dbReference>
<feature type="binding site" description="axial binding residue" evidence="1">
    <location>
        <position position="217"/>
    </location>
    <ligand>
        <name>heme</name>
        <dbReference type="ChEBI" id="CHEBI:30413"/>
    </ligand>
    <ligandPart>
        <name>Fe</name>
        <dbReference type="ChEBI" id="CHEBI:18248"/>
    </ligandPart>
</feature>
<comment type="caution">
    <text evidence="3">The sequence shown here is derived from an EMBL/GenBank/DDBJ whole genome shotgun (WGS) entry which is preliminary data.</text>
</comment>
<feature type="compositionally biased region" description="Basic and acidic residues" evidence="2">
    <location>
        <begin position="1"/>
        <end position="10"/>
    </location>
</feature>
<dbReference type="RefSeq" id="WP_338179470.1">
    <property type="nucleotide sequence ID" value="NZ_JAEKNQ010000036.1"/>
</dbReference>
<reference evidence="3 4" key="1">
    <citation type="submission" date="2020-10" db="EMBL/GenBank/DDBJ databases">
        <title>Ca. Dormibacterota MAGs.</title>
        <authorList>
            <person name="Montgomery K."/>
        </authorList>
    </citation>
    <scope>NUCLEOTIDE SEQUENCE [LARGE SCALE GENOMIC DNA]</scope>
    <source>
        <strain evidence="3">SC8811_S16_3</strain>
    </source>
</reference>
<comment type="function">
    <text evidence="1">Heme-dependent dioxygenase that catalyzes the oxidative cleavage of the L-tryptophan (L-Trp) pyrrole ring and converts L-tryptophan to N-formyl-L-kynurenine. Catalyzes the oxidative cleavage of the indole moiety.</text>
</comment>
<dbReference type="InterPro" id="IPR004981">
    <property type="entry name" value="Trp_2_3_dOase"/>
</dbReference>
<keyword evidence="1" id="KW-0560">Oxidoreductase</keyword>
<feature type="binding site" evidence="1">
    <location>
        <position position="118"/>
    </location>
    <ligand>
        <name>substrate</name>
    </ligand>
</feature>
<dbReference type="SUPFAM" id="SSF140959">
    <property type="entry name" value="Indolic compounds 2,3-dioxygenase-like"/>
    <property type="match status" value="1"/>
</dbReference>
<comment type="pathway">
    <text evidence="1">Amino-acid degradation; L-tryptophan degradation via kynurenine pathway; L-kynurenine from L-tryptophan: step 1/2.</text>
</comment>
<evidence type="ECO:0000313" key="3">
    <source>
        <dbReference type="EMBL" id="MBJ7603440.1"/>
    </source>
</evidence>
<dbReference type="InterPro" id="IPR037217">
    <property type="entry name" value="Trp/Indoleamine_2_3_dOase-like"/>
</dbReference>